<feature type="compositionally biased region" description="Polar residues" evidence="2">
    <location>
        <begin position="50"/>
        <end position="71"/>
    </location>
</feature>
<dbReference type="PANTHER" id="PTHR46599">
    <property type="entry name" value="PIGGYBAC TRANSPOSABLE ELEMENT-DERIVED PROTEIN 4"/>
    <property type="match status" value="1"/>
</dbReference>
<organism evidence="4 5">
    <name type="scientific">Rhamnusium bicolor</name>
    <dbReference type="NCBI Taxonomy" id="1586634"/>
    <lineage>
        <taxon>Eukaryota</taxon>
        <taxon>Metazoa</taxon>
        <taxon>Ecdysozoa</taxon>
        <taxon>Arthropoda</taxon>
        <taxon>Hexapoda</taxon>
        <taxon>Insecta</taxon>
        <taxon>Pterygota</taxon>
        <taxon>Neoptera</taxon>
        <taxon>Endopterygota</taxon>
        <taxon>Coleoptera</taxon>
        <taxon>Polyphaga</taxon>
        <taxon>Cucujiformia</taxon>
        <taxon>Chrysomeloidea</taxon>
        <taxon>Cerambycidae</taxon>
        <taxon>Lepturinae</taxon>
        <taxon>Rhagiini</taxon>
        <taxon>Rhamnusium</taxon>
    </lineage>
</organism>
<evidence type="ECO:0000256" key="1">
    <source>
        <dbReference type="SAM" id="Coils"/>
    </source>
</evidence>
<dbReference type="EMBL" id="JANEYF010000935">
    <property type="protein sequence ID" value="KAJ8966819.1"/>
    <property type="molecule type" value="Genomic_DNA"/>
</dbReference>
<evidence type="ECO:0000259" key="3">
    <source>
        <dbReference type="Pfam" id="PF13843"/>
    </source>
</evidence>
<evidence type="ECO:0000313" key="5">
    <source>
        <dbReference type="Proteomes" id="UP001162156"/>
    </source>
</evidence>
<reference evidence="4" key="1">
    <citation type="journal article" date="2023" name="Insect Mol. Biol.">
        <title>Genome sequencing provides insights into the evolution of gene families encoding plant cell wall-degrading enzymes in longhorned beetles.</title>
        <authorList>
            <person name="Shin N.R."/>
            <person name="Okamura Y."/>
            <person name="Kirsch R."/>
            <person name="Pauchet Y."/>
        </authorList>
    </citation>
    <scope>NUCLEOTIDE SEQUENCE</scope>
    <source>
        <strain evidence="4">RBIC_L_NR</strain>
    </source>
</reference>
<proteinExistence type="predicted"/>
<sequence length="577" mass="66578">MAAANDSALLKNYCNLEGSNSSSDSDFDSDDSVKDKDYVESETSSETSSGECQGASTPKSDQRGNHQNRANKVSEESHENVKSHINSIPKYTRHYSHQKNLEKFYIDHDLSISALYHDYYLEWCNNKAIDPVKENYRRVFCNEYNIGFKLPKTDTCKTLNSLKVQLELHQRRAAALQKSLKDETENAKNTNNILVLNYDLQQALPIPNLTDSTVPINIKNIELILEDLPQASPATASVSSITPKQVWCHSRRRPNSVKTLTSSALGGKYEILRNSYSVYTFFLGNQNQRYQGPLNHFQKYYFQKRNPLNHPLLKPEITKDLLIFTTFYRPFEFVLSFVKDDLPIFAEEKLCITLRSEAMVYHTSCGQENDEERSETVPTKVVMNLVQQLLRKGRTLCTDNYYTSVELAHKLLDKKTYLLGTLSNRKNNQKNVIQEKLKKGQVVAQGSNTGIFVEKWRDKRDVTMLNTKFVPQMIKICKRSGEIQKLKSVVEYNKYKSYIDMSDQMKSHNSSLRRGVKWYRKLAVELIARSALVNTYLLHQDITNNKMSITNFREEVTVGLVRRQSPQKMFHKKKAMF</sequence>
<evidence type="ECO:0000256" key="2">
    <source>
        <dbReference type="SAM" id="MobiDB-lite"/>
    </source>
</evidence>
<name>A0AAV8ZP20_9CUCU</name>
<comment type="caution">
    <text evidence="4">The sequence shown here is derived from an EMBL/GenBank/DDBJ whole genome shotgun (WGS) entry which is preliminary data.</text>
</comment>
<keyword evidence="1" id="KW-0175">Coiled coil</keyword>
<feature type="region of interest" description="Disordered" evidence="2">
    <location>
        <begin position="14"/>
        <end position="83"/>
    </location>
</feature>
<evidence type="ECO:0000313" key="4">
    <source>
        <dbReference type="EMBL" id="KAJ8966819.1"/>
    </source>
</evidence>
<feature type="coiled-coil region" evidence="1">
    <location>
        <begin position="159"/>
        <end position="193"/>
    </location>
</feature>
<dbReference type="Proteomes" id="UP001162156">
    <property type="component" value="Unassembled WGS sequence"/>
</dbReference>
<dbReference type="InterPro" id="IPR029526">
    <property type="entry name" value="PGBD"/>
</dbReference>
<protein>
    <recommendedName>
        <fullName evidence="3">PiggyBac transposable element-derived protein domain-containing protein</fullName>
    </recommendedName>
</protein>
<feature type="compositionally biased region" description="Basic and acidic residues" evidence="2">
    <location>
        <begin position="72"/>
        <end position="82"/>
    </location>
</feature>
<feature type="domain" description="PiggyBac transposable element-derived protein" evidence="3">
    <location>
        <begin position="366"/>
        <end position="534"/>
    </location>
</feature>
<dbReference type="Pfam" id="PF13843">
    <property type="entry name" value="DDE_Tnp_1_7"/>
    <property type="match status" value="1"/>
</dbReference>
<keyword evidence="5" id="KW-1185">Reference proteome</keyword>
<gene>
    <name evidence="4" type="ORF">NQ314_003281</name>
</gene>
<dbReference type="AlphaFoldDB" id="A0AAV8ZP20"/>
<accession>A0AAV8ZP20</accession>
<dbReference type="PANTHER" id="PTHR46599:SF3">
    <property type="entry name" value="PIGGYBAC TRANSPOSABLE ELEMENT-DERIVED PROTEIN 4"/>
    <property type="match status" value="1"/>
</dbReference>